<proteinExistence type="predicted"/>
<organism evidence="4 5">
    <name type="scientific">Lentinula aciculospora</name>
    <dbReference type="NCBI Taxonomy" id="153920"/>
    <lineage>
        <taxon>Eukaryota</taxon>
        <taxon>Fungi</taxon>
        <taxon>Dikarya</taxon>
        <taxon>Basidiomycota</taxon>
        <taxon>Agaricomycotina</taxon>
        <taxon>Agaricomycetes</taxon>
        <taxon>Agaricomycetidae</taxon>
        <taxon>Agaricales</taxon>
        <taxon>Marasmiineae</taxon>
        <taxon>Omphalotaceae</taxon>
        <taxon>Lentinula</taxon>
    </lineage>
</organism>
<keyword evidence="2" id="KW-0902">Two-component regulatory system</keyword>
<gene>
    <name evidence="4" type="ORF">J3R30DRAFT_3424342</name>
</gene>
<dbReference type="PROSITE" id="PS50885">
    <property type="entry name" value="HAMP"/>
    <property type="match status" value="2"/>
</dbReference>
<name>A0A9W9AWG8_9AGAR</name>
<feature type="domain" description="HAMP" evidence="3">
    <location>
        <begin position="201"/>
        <end position="250"/>
    </location>
</feature>
<dbReference type="SUPFAM" id="SSF58104">
    <property type="entry name" value="Methyl-accepting chemotaxis protein (MCP) signaling domain"/>
    <property type="match status" value="1"/>
</dbReference>
<feature type="domain" description="HAMP" evidence="3">
    <location>
        <begin position="295"/>
        <end position="341"/>
    </location>
</feature>
<evidence type="ECO:0000256" key="1">
    <source>
        <dbReference type="ARBA" id="ARBA00022553"/>
    </source>
</evidence>
<dbReference type="GO" id="GO:0071474">
    <property type="term" value="P:cellular hyperosmotic response"/>
    <property type="evidence" value="ECO:0007669"/>
    <property type="project" value="TreeGrafter"/>
</dbReference>
<dbReference type="CDD" id="cd06225">
    <property type="entry name" value="HAMP"/>
    <property type="match status" value="1"/>
</dbReference>
<accession>A0A9W9AWG8</accession>
<dbReference type="AlphaFoldDB" id="A0A9W9AWG8"/>
<dbReference type="GO" id="GO:0000160">
    <property type="term" value="P:phosphorelay signal transduction system"/>
    <property type="evidence" value="ECO:0007669"/>
    <property type="project" value="UniProtKB-KW"/>
</dbReference>
<evidence type="ECO:0000259" key="3">
    <source>
        <dbReference type="PROSITE" id="PS50885"/>
    </source>
</evidence>
<comment type="caution">
    <text evidence="4">The sequence shown here is derived from an EMBL/GenBank/DDBJ whole genome shotgun (WGS) entry which is preliminary data.</text>
</comment>
<evidence type="ECO:0000313" key="4">
    <source>
        <dbReference type="EMBL" id="KAJ4490700.1"/>
    </source>
</evidence>
<keyword evidence="5" id="KW-1185">Reference proteome</keyword>
<dbReference type="GO" id="GO:0016020">
    <property type="term" value="C:membrane"/>
    <property type="evidence" value="ECO:0007669"/>
    <property type="project" value="InterPro"/>
</dbReference>
<dbReference type="Proteomes" id="UP001150266">
    <property type="component" value="Unassembled WGS sequence"/>
</dbReference>
<dbReference type="Pfam" id="PF18947">
    <property type="entry name" value="HAMP_2"/>
    <property type="match status" value="1"/>
</dbReference>
<evidence type="ECO:0000313" key="5">
    <source>
        <dbReference type="Proteomes" id="UP001150266"/>
    </source>
</evidence>
<dbReference type="InterPro" id="IPR003660">
    <property type="entry name" value="HAMP_dom"/>
</dbReference>
<dbReference type="Gene3D" id="1.20.120.1530">
    <property type="match status" value="2"/>
</dbReference>
<dbReference type="OrthoDB" id="10266508at2759"/>
<dbReference type="EMBL" id="JAOTPV010000001">
    <property type="protein sequence ID" value="KAJ4490700.1"/>
    <property type="molecule type" value="Genomic_DNA"/>
</dbReference>
<dbReference type="GO" id="GO:0004673">
    <property type="term" value="F:protein histidine kinase activity"/>
    <property type="evidence" value="ECO:0007669"/>
    <property type="project" value="TreeGrafter"/>
</dbReference>
<protein>
    <recommendedName>
        <fullName evidence="3">HAMP domain-containing protein</fullName>
    </recommendedName>
</protein>
<dbReference type="PANTHER" id="PTHR45339">
    <property type="entry name" value="HYBRID SIGNAL TRANSDUCTION HISTIDINE KINASE J"/>
    <property type="match status" value="1"/>
</dbReference>
<dbReference type="SMART" id="SM00304">
    <property type="entry name" value="HAMP"/>
    <property type="match status" value="3"/>
</dbReference>
<sequence length="396" mass="44111">MDYVPFFAYLDDILTHVNVTAQADSTTSFPLFSGPSDSHTESILRKIDVLLNKIQRNEEVDEFAIPNIGLSSVEDASYSEQDARKVRNESSSEDSLKQHIHSIIHVCEAISEGDLSQRVTLPVLSEQGMVIQGQDELMTLKDVINTLVDNLNIFTADLNDLARDPEYGSRSYLKSQGCQPALQGEWHEALNNVDRMCGTWTDHIRAIAMVNTAICRGNLTQKLDISVRGEMLDLKAVINATVDQLNVIVNEVNRVTTGTNTSTFEGSRAHEGLAGIWKELVDNMNKMSLNRINEVRALSELTKAIHQGKLNKLIEFDAQGEMLEFKESMNAMVAQLSKVTMEIIRFLHEAGESGVLSSQVIANDFEGDWKVLVDAVNSLVTRHRVIGLETPYTCEE</sequence>
<keyword evidence="1" id="KW-0597">Phosphoprotein</keyword>
<dbReference type="PANTHER" id="PTHR45339:SF1">
    <property type="entry name" value="HYBRID SIGNAL TRANSDUCTION HISTIDINE KINASE J"/>
    <property type="match status" value="1"/>
</dbReference>
<evidence type="ECO:0000256" key="2">
    <source>
        <dbReference type="ARBA" id="ARBA00023012"/>
    </source>
</evidence>
<reference evidence="4" key="1">
    <citation type="submission" date="2022-08" db="EMBL/GenBank/DDBJ databases">
        <title>A Global Phylogenomic Analysis of the Shiitake Genus Lentinula.</title>
        <authorList>
            <consortium name="DOE Joint Genome Institute"/>
            <person name="Sierra-Patev S."/>
            <person name="Min B."/>
            <person name="Naranjo-Ortiz M."/>
            <person name="Looney B."/>
            <person name="Konkel Z."/>
            <person name="Slot J.C."/>
            <person name="Sakamoto Y."/>
            <person name="Steenwyk J.L."/>
            <person name="Rokas A."/>
            <person name="Carro J."/>
            <person name="Camarero S."/>
            <person name="Ferreira P."/>
            <person name="Molpeceres G."/>
            <person name="Ruiz-Duenas F.J."/>
            <person name="Serrano A."/>
            <person name="Henrissat B."/>
            <person name="Drula E."/>
            <person name="Hughes K.W."/>
            <person name="Mata J.L."/>
            <person name="Ishikawa N.K."/>
            <person name="Vargas-Isla R."/>
            <person name="Ushijima S."/>
            <person name="Smith C.A."/>
            <person name="Ahrendt S."/>
            <person name="Andreopoulos W."/>
            <person name="He G."/>
            <person name="Labutti K."/>
            <person name="Lipzen A."/>
            <person name="Ng V."/>
            <person name="Riley R."/>
            <person name="Sandor L."/>
            <person name="Barry K."/>
            <person name="Martinez A.T."/>
            <person name="Xiao Y."/>
            <person name="Gibbons J.G."/>
            <person name="Terashima K."/>
            <person name="Grigoriev I.V."/>
            <person name="Hibbett D.S."/>
        </authorList>
    </citation>
    <scope>NUCLEOTIDE SEQUENCE</scope>
    <source>
        <strain evidence="4">JLM2183</strain>
    </source>
</reference>